<dbReference type="PIRSF" id="PIRSF028773">
    <property type="entry name" value="UCP028773"/>
    <property type="match status" value="1"/>
</dbReference>
<evidence type="ECO:0000256" key="2">
    <source>
        <dbReference type="HAMAP-Rule" id="MF_00683"/>
    </source>
</evidence>
<comment type="function">
    <text evidence="2">Pole-localizer protein involved in the regulation of several cellular processes.</text>
</comment>
<dbReference type="OrthoDB" id="90485at2"/>
<evidence type="ECO:0000313" key="4">
    <source>
        <dbReference type="Proteomes" id="UP000093070"/>
    </source>
</evidence>
<reference evidence="3 4" key="1">
    <citation type="submission" date="2015-11" db="EMBL/GenBank/DDBJ databases">
        <title>The complete genome of Buchnera aphidicola from Diuraphis noxia biotype SAM.</title>
        <authorList>
            <person name="Burger N.F.V."/>
            <person name="Oberholster A.-M."/>
        </authorList>
    </citation>
    <scope>NUCLEOTIDE SEQUENCE [LARGE SCALE GENOMIC DNA]</scope>
    <source>
        <strain evidence="3">SAM</strain>
    </source>
</reference>
<protein>
    <recommendedName>
        <fullName evidence="2">Pole-localizer protein TmaR</fullName>
    </recommendedName>
</protein>
<organism evidence="3 4">
    <name type="scientific">Buchnera aphidicola subsp. Diuraphis noxia</name>
    <dbReference type="NCBI Taxonomy" id="118101"/>
    <lineage>
        <taxon>Bacteria</taxon>
        <taxon>Pseudomonadati</taxon>
        <taxon>Pseudomonadota</taxon>
        <taxon>Gammaproteobacteria</taxon>
        <taxon>Enterobacterales</taxon>
        <taxon>Erwiniaceae</taxon>
        <taxon>Buchnera</taxon>
    </lineage>
</organism>
<dbReference type="PANTHER" id="PTHR39591">
    <property type="entry name" value="UPF0265 PROTEIN YEEX"/>
    <property type="match status" value="1"/>
</dbReference>
<dbReference type="PATRIC" id="fig|118101.4.peg.551"/>
<gene>
    <name evidence="2" type="primary">tmaR</name>
    <name evidence="3" type="ORF">ATN01_02765</name>
</gene>
<dbReference type="RefSeq" id="WP_075433556.1">
    <property type="nucleotide sequence ID" value="NZ_CP013259.1"/>
</dbReference>
<dbReference type="NCBIfam" id="NF003844">
    <property type="entry name" value="PRK05423.1"/>
    <property type="match status" value="1"/>
</dbReference>
<dbReference type="GO" id="GO:0005829">
    <property type="term" value="C:cytosol"/>
    <property type="evidence" value="ECO:0007669"/>
    <property type="project" value="TreeGrafter"/>
</dbReference>
<sequence>MSNTKKSFKNVLEFVHKFRRKNKIKREISDIEKKIRDNQKRILLLDNLSQYITSDMNYEEIKKIISMMKNDYEDRIDDYIVKNAELSKEKRIISQELKLIID</sequence>
<comment type="similarity">
    <text evidence="2">Belongs to the pole-localizer TmaR family.</text>
</comment>
<dbReference type="AlphaFoldDB" id="A0A1B2H9D6"/>
<evidence type="ECO:0000313" key="3">
    <source>
        <dbReference type="EMBL" id="ANZ22736.1"/>
    </source>
</evidence>
<dbReference type="GO" id="GO:0032880">
    <property type="term" value="P:regulation of protein localization"/>
    <property type="evidence" value="ECO:0007669"/>
    <property type="project" value="UniProtKB-UniRule"/>
</dbReference>
<name>A0A1B2H9D6_BUCDN</name>
<dbReference type="Proteomes" id="UP000093070">
    <property type="component" value="Chromosome"/>
</dbReference>
<dbReference type="EMBL" id="CP013259">
    <property type="protein sequence ID" value="ANZ22736.1"/>
    <property type="molecule type" value="Genomic_DNA"/>
</dbReference>
<keyword evidence="1 2" id="KW-0963">Cytoplasm</keyword>
<accession>A0A1B2H9D6</accession>
<comment type="subcellular location">
    <subcellularLocation>
        <location evidence="2">Cytoplasm</location>
    </subcellularLocation>
</comment>
<dbReference type="Pfam" id="PF04363">
    <property type="entry name" value="DUF496"/>
    <property type="match status" value="1"/>
</dbReference>
<dbReference type="PANTHER" id="PTHR39591:SF1">
    <property type="entry name" value="UPF0265 PROTEIN YEEX"/>
    <property type="match status" value="1"/>
</dbReference>
<dbReference type="InterPro" id="IPR007458">
    <property type="entry name" value="DUF496"/>
</dbReference>
<dbReference type="HAMAP" id="MF_00683">
    <property type="entry name" value="UPF0265"/>
    <property type="match status" value="1"/>
</dbReference>
<proteinExistence type="inferred from homology"/>
<evidence type="ECO:0000256" key="1">
    <source>
        <dbReference type="ARBA" id="ARBA00022490"/>
    </source>
</evidence>
<dbReference type="STRING" id="118101.ATN01_02765"/>